<comment type="subcellular location">
    <subcellularLocation>
        <location evidence="2">Cytoplasm</location>
    </subcellularLocation>
    <subcellularLocation>
        <location evidence="1">Endosome membrane</location>
        <topology evidence="1">Peripheral membrane protein</topology>
    </subcellularLocation>
</comment>
<keyword evidence="7" id="KW-0653">Protein transport</keyword>
<feature type="domain" description="Vta1 C-terminal" evidence="11">
    <location>
        <begin position="386"/>
        <end position="416"/>
    </location>
</feature>
<evidence type="ECO:0000313" key="15">
    <source>
        <dbReference type="Proteomes" id="UP000045706"/>
    </source>
</evidence>
<evidence type="ECO:0000256" key="7">
    <source>
        <dbReference type="ARBA" id="ARBA00022927"/>
    </source>
</evidence>
<keyword evidence="8" id="KW-0472">Membrane</keyword>
<dbReference type="Proteomes" id="UP000044602">
    <property type="component" value="Unassembled WGS sequence"/>
</dbReference>
<dbReference type="EMBL" id="CVQI01034606">
    <property type="protein sequence ID" value="CRK45178.1"/>
    <property type="molecule type" value="Genomic_DNA"/>
</dbReference>
<feature type="domain" description="Vta1/callose synthase N-terminal" evidence="10">
    <location>
        <begin position="13"/>
        <end position="157"/>
    </location>
</feature>
<evidence type="ECO:0000313" key="12">
    <source>
        <dbReference type="EMBL" id="CRK21602.1"/>
    </source>
</evidence>
<dbReference type="InterPro" id="IPR041212">
    <property type="entry name" value="Vta1_C"/>
</dbReference>
<dbReference type="GO" id="GO:0032511">
    <property type="term" value="P:late endosome to vacuole transport via multivesicular body sorting pathway"/>
    <property type="evidence" value="ECO:0007669"/>
    <property type="project" value="InterPro"/>
</dbReference>
<dbReference type="AlphaFoldDB" id="A0A0G4LHT8"/>
<dbReference type="InterPro" id="IPR039431">
    <property type="entry name" value="Vta1/CALS_N"/>
</dbReference>
<evidence type="ECO:0000256" key="4">
    <source>
        <dbReference type="ARBA" id="ARBA00022448"/>
    </source>
</evidence>
<keyword evidence="5" id="KW-0963">Cytoplasm</keyword>
<dbReference type="STRING" id="100787.A0A0G4LHT8"/>
<gene>
    <name evidence="12" type="ORF">BN1708_013183</name>
    <name evidence="13" type="ORF">BN1723_006479</name>
</gene>
<evidence type="ECO:0000259" key="11">
    <source>
        <dbReference type="Pfam" id="PF18097"/>
    </source>
</evidence>
<dbReference type="PANTHER" id="PTHR46009">
    <property type="entry name" value="VACUOLAR PROTEIN SORTING-ASSOCIATED PROTEIN VTA1 HOMOLOG"/>
    <property type="match status" value="1"/>
</dbReference>
<evidence type="ECO:0000256" key="1">
    <source>
        <dbReference type="ARBA" id="ARBA00004481"/>
    </source>
</evidence>
<dbReference type="Gene3D" id="1.25.40.270">
    <property type="entry name" value="Vacuolar protein sorting-associated protein vta1"/>
    <property type="match status" value="1"/>
</dbReference>
<feature type="region of interest" description="Disordered" evidence="9">
    <location>
        <begin position="177"/>
        <end position="360"/>
    </location>
</feature>
<feature type="compositionally biased region" description="Pro residues" evidence="9">
    <location>
        <begin position="301"/>
        <end position="340"/>
    </location>
</feature>
<feature type="compositionally biased region" description="Pro residues" evidence="9">
    <location>
        <begin position="347"/>
        <end position="360"/>
    </location>
</feature>
<evidence type="ECO:0000259" key="10">
    <source>
        <dbReference type="Pfam" id="PF04652"/>
    </source>
</evidence>
<dbReference type="Pfam" id="PF04652">
    <property type="entry name" value="Vta1"/>
    <property type="match status" value="1"/>
</dbReference>
<dbReference type="PANTHER" id="PTHR46009:SF1">
    <property type="entry name" value="VACUOLAR PROTEIN SORTING-ASSOCIATED PROTEIN VTA1 HOMOLOG"/>
    <property type="match status" value="1"/>
</dbReference>
<comment type="similarity">
    <text evidence="3">Belongs to the VTA1 family.</text>
</comment>
<evidence type="ECO:0000256" key="3">
    <source>
        <dbReference type="ARBA" id="ARBA00007895"/>
    </source>
</evidence>
<dbReference type="Gene3D" id="1.20.5.420">
    <property type="entry name" value="Immunoglobulin FC, subunit C"/>
    <property type="match status" value="1"/>
</dbReference>
<keyword evidence="6" id="KW-0967">Endosome</keyword>
<organism evidence="12 14">
    <name type="scientific">Verticillium longisporum</name>
    <name type="common">Verticillium dahliae var. longisporum</name>
    <dbReference type="NCBI Taxonomy" id="100787"/>
    <lineage>
        <taxon>Eukaryota</taxon>
        <taxon>Fungi</taxon>
        <taxon>Dikarya</taxon>
        <taxon>Ascomycota</taxon>
        <taxon>Pezizomycotina</taxon>
        <taxon>Sordariomycetes</taxon>
        <taxon>Hypocreomycetidae</taxon>
        <taxon>Glomerellales</taxon>
        <taxon>Plectosphaerellaceae</taxon>
        <taxon>Verticillium</taxon>
    </lineage>
</organism>
<dbReference type="Pfam" id="PF18097">
    <property type="entry name" value="Vta1_C"/>
    <property type="match status" value="1"/>
</dbReference>
<dbReference type="EMBL" id="CVQH01013002">
    <property type="protein sequence ID" value="CRK21602.1"/>
    <property type="molecule type" value="Genomic_DNA"/>
</dbReference>
<dbReference type="Proteomes" id="UP000045706">
    <property type="component" value="Unassembled WGS sequence"/>
</dbReference>
<dbReference type="GO" id="GO:0010008">
    <property type="term" value="C:endosome membrane"/>
    <property type="evidence" value="ECO:0007669"/>
    <property type="project" value="UniProtKB-SubCell"/>
</dbReference>
<dbReference type="GO" id="GO:0005771">
    <property type="term" value="C:multivesicular body"/>
    <property type="evidence" value="ECO:0007669"/>
    <property type="project" value="TreeGrafter"/>
</dbReference>
<dbReference type="InterPro" id="IPR044538">
    <property type="entry name" value="Vta1-like"/>
</dbReference>
<evidence type="ECO:0008006" key="16">
    <source>
        <dbReference type="Google" id="ProtNLM"/>
    </source>
</evidence>
<name>A0A0G4LHT8_VERLO</name>
<sequence length="420" mass="45205">MAEAIPASLRQADITRFINRANQLRSVKPAVTYWCEYWVVNQILAKQLHNTDDDSLAYTMNLMDQLEKTKTERPDDEAIMDDAVGQAVVEQFAQQTFGRAERVMNANKVTRQTADTFDAAATFFQLLNIWGQPDAETQKKIKFARWNAARILKAVREGNDPNESNPAVEQPEAEVALPSLDPNDPDVQLLTGNDSSASAPRAATVEDDPDAEFYKQQSAAPSAANVPIPKSPNEVELPPSAGRGVQTPGGYFPPTQARPASVLSEASGNDGPSLPDVPSAPAQRPDLSSNVPSFRFSRIVSPPPDLPRSPPREPSPPSPPTAPYQAPPPPAQPSPPPPAAPVQYQPYQPPPSVRSVVPPPVYRAPVSAPAPLPVENLPVEHDVPGATKHARFAISALNFEDVPTAVKELRAALAALGARP</sequence>
<evidence type="ECO:0000313" key="13">
    <source>
        <dbReference type="EMBL" id="CRK45178.1"/>
    </source>
</evidence>
<evidence type="ECO:0000256" key="6">
    <source>
        <dbReference type="ARBA" id="ARBA00022753"/>
    </source>
</evidence>
<evidence type="ECO:0000256" key="9">
    <source>
        <dbReference type="SAM" id="MobiDB-lite"/>
    </source>
</evidence>
<evidence type="ECO:0000256" key="2">
    <source>
        <dbReference type="ARBA" id="ARBA00004496"/>
    </source>
</evidence>
<keyword evidence="14" id="KW-1185">Reference proteome</keyword>
<keyword evidence="4" id="KW-0813">Transport</keyword>
<dbReference type="InterPro" id="IPR023175">
    <property type="entry name" value="Vta1/CALS_N_sf"/>
</dbReference>
<protein>
    <recommendedName>
        <fullName evidence="16">Vta1/callose synthase N-terminal domain-containing protein</fullName>
    </recommendedName>
</protein>
<evidence type="ECO:0000256" key="5">
    <source>
        <dbReference type="ARBA" id="ARBA00022490"/>
    </source>
</evidence>
<proteinExistence type="inferred from homology"/>
<evidence type="ECO:0000313" key="14">
    <source>
        <dbReference type="Proteomes" id="UP000044602"/>
    </source>
</evidence>
<accession>A0A0G4LHT8</accession>
<evidence type="ECO:0000256" key="8">
    <source>
        <dbReference type="ARBA" id="ARBA00023136"/>
    </source>
</evidence>
<reference evidence="14 15" key="1">
    <citation type="submission" date="2015-05" db="EMBL/GenBank/DDBJ databases">
        <authorList>
            <person name="Fogelqvist Johan"/>
        </authorList>
    </citation>
    <scope>NUCLEOTIDE SEQUENCE [LARGE SCALE GENOMIC DNA]</scope>
    <source>
        <strain evidence="12">VL1</strain>
        <strain evidence="13">VL2</strain>
    </source>
</reference>
<dbReference type="GO" id="GO:0015031">
    <property type="term" value="P:protein transport"/>
    <property type="evidence" value="ECO:0007669"/>
    <property type="project" value="UniProtKB-KW"/>
</dbReference>